<comment type="caution">
    <text evidence="3">The sequence shown here is derived from an EMBL/GenBank/DDBJ whole genome shotgun (WGS) entry which is preliminary data.</text>
</comment>
<evidence type="ECO:0000259" key="2">
    <source>
        <dbReference type="Pfam" id="PF13786"/>
    </source>
</evidence>
<reference evidence="4" key="1">
    <citation type="submission" date="2015-01" db="EMBL/GenBank/DDBJ databases">
        <authorList>
            <person name="Aslett A.Martin."/>
            <person name="De Silva Nishadi"/>
        </authorList>
    </citation>
    <scope>NUCLEOTIDE SEQUENCE [LARGE SCALE GENOMIC DNA]</scope>
    <source>
        <strain evidence="4">UMC4404</strain>
    </source>
</reference>
<dbReference type="AlphaFoldDB" id="A0A9P1KYE2"/>
<evidence type="ECO:0000313" key="3">
    <source>
        <dbReference type="EMBL" id="CEO32441.1"/>
    </source>
</evidence>
<gene>
    <name evidence="3" type="ORF">UMC4404_04211</name>
</gene>
<dbReference type="Proteomes" id="UP000049685">
    <property type="component" value="Unassembled WGS sequence"/>
</dbReference>
<protein>
    <recommendedName>
        <fullName evidence="2">DUF4179 domain-containing protein</fullName>
    </recommendedName>
</protein>
<dbReference type="Gene3D" id="2.60.40.1630">
    <property type="entry name" value="bacillus anthracis domain"/>
    <property type="match status" value="1"/>
</dbReference>
<sequence length="344" mass="39614">MSKFDDIEIPRNLKEETKKTIQRGRTIKNKEKNKYIKVASIVILSIGIFISNLNSSLADNIPFLNNIFKEISFPKGAKDDYTKYAQGINLTKTVGDTSFTINEVVCDGHMIYFTYTIKSNKKLPRMNDGFYKDILIIDEKVDVKNGEAIPNSSLSETYKDDYTYTFMNSYELSFNGEKAPKTIKLDFLIENIHTYTDNEKIDDTIKGPFKFKLEVSPNGKTRVIDVKESKDGFTIDSIEIGPYSTSINVKFPEKFISDENKNPSVVTVSSAYVEDFLSKSFEKSKEFNNYKVKNKMVYDNVTSENVYKIGYHDTNEFLTIKFKNFKNQKDSEVTEFKVNISNYK</sequence>
<dbReference type="EMBL" id="CDNY01000003">
    <property type="protein sequence ID" value="CEO32441.1"/>
    <property type="molecule type" value="Genomic_DNA"/>
</dbReference>
<keyword evidence="1" id="KW-1133">Transmembrane helix</keyword>
<keyword evidence="1" id="KW-0812">Transmembrane</keyword>
<evidence type="ECO:0000256" key="1">
    <source>
        <dbReference type="SAM" id="Phobius"/>
    </source>
</evidence>
<organism evidence="3 4">
    <name type="scientific">Paraclostridium sordellii</name>
    <name type="common">Clostridium sordellii</name>
    <dbReference type="NCBI Taxonomy" id="1505"/>
    <lineage>
        <taxon>Bacteria</taxon>
        <taxon>Bacillati</taxon>
        <taxon>Bacillota</taxon>
        <taxon>Clostridia</taxon>
        <taxon>Peptostreptococcales</taxon>
        <taxon>Peptostreptococcaceae</taxon>
        <taxon>Paraclostridium</taxon>
    </lineage>
</organism>
<proteinExistence type="predicted"/>
<accession>A0A9P1KYE2</accession>
<feature type="domain" description="DUF4179" evidence="2">
    <location>
        <begin position="30"/>
        <end position="119"/>
    </location>
</feature>
<evidence type="ECO:0000313" key="4">
    <source>
        <dbReference type="Proteomes" id="UP000049685"/>
    </source>
</evidence>
<feature type="transmembrane region" description="Helical" evidence="1">
    <location>
        <begin position="35"/>
        <end position="53"/>
    </location>
</feature>
<keyword evidence="1" id="KW-0472">Membrane</keyword>
<name>A0A9P1KYE2_PARSO</name>
<dbReference type="InterPro" id="IPR025436">
    <property type="entry name" value="DUF4179"/>
</dbReference>
<dbReference type="RefSeq" id="WP_055332262.1">
    <property type="nucleotide sequence ID" value="NZ_CDNY01000003.1"/>
</dbReference>
<dbReference type="Pfam" id="PF13786">
    <property type="entry name" value="DUF4179"/>
    <property type="match status" value="1"/>
</dbReference>